<dbReference type="SUPFAM" id="SSF53474">
    <property type="entry name" value="alpha/beta-Hydrolases"/>
    <property type="match status" value="1"/>
</dbReference>
<name>A0A4Q2RMA3_9HYPH</name>
<dbReference type="Proteomes" id="UP000289411">
    <property type="component" value="Unassembled WGS sequence"/>
</dbReference>
<feature type="region of interest" description="Disordered" evidence="1">
    <location>
        <begin position="58"/>
        <end position="80"/>
    </location>
</feature>
<evidence type="ECO:0000313" key="4">
    <source>
        <dbReference type="EMBL" id="RYB07991.1"/>
    </source>
</evidence>
<keyword evidence="2" id="KW-1133">Transmembrane helix</keyword>
<reference evidence="4 5" key="1">
    <citation type="submission" date="2018-09" db="EMBL/GenBank/DDBJ databases">
        <authorList>
            <person name="Grouzdev D.S."/>
            <person name="Krutkina M.S."/>
        </authorList>
    </citation>
    <scope>NUCLEOTIDE SEQUENCE [LARGE SCALE GENOMIC DNA]</scope>
    <source>
        <strain evidence="4 5">RmlP001</strain>
    </source>
</reference>
<evidence type="ECO:0000259" key="3">
    <source>
        <dbReference type="Pfam" id="PF12146"/>
    </source>
</evidence>
<dbReference type="InterPro" id="IPR052920">
    <property type="entry name" value="DNA-binding_regulatory"/>
</dbReference>
<gene>
    <name evidence="4" type="ORF">D3272_01580</name>
</gene>
<organism evidence="4 5">
    <name type="scientific">Lichenibacterium ramalinae</name>
    <dbReference type="NCBI Taxonomy" id="2316527"/>
    <lineage>
        <taxon>Bacteria</taxon>
        <taxon>Pseudomonadati</taxon>
        <taxon>Pseudomonadota</taxon>
        <taxon>Alphaproteobacteria</taxon>
        <taxon>Hyphomicrobiales</taxon>
        <taxon>Lichenihabitantaceae</taxon>
        <taxon>Lichenibacterium</taxon>
    </lineage>
</organism>
<feature type="compositionally biased region" description="Basic and acidic residues" evidence="1">
    <location>
        <begin position="61"/>
        <end position="72"/>
    </location>
</feature>
<dbReference type="InterPro" id="IPR022742">
    <property type="entry name" value="Hydrolase_4"/>
</dbReference>
<dbReference type="PANTHER" id="PTHR43358">
    <property type="entry name" value="ALPHA/BETA-HYDROLASE"/>
    <property type="match status" value="1"/>
</dbReference>
<dbReference type="Pfam" id="PF12146">
    <property type="entry name" value="Hydrolase_4"/>
    <property type="match status" value="1"/>
</dbReference>
<dbReference type="Gene3D" id="3.40.50.1820">
    <property type="entry name" value="alpha/beta hydrolase"/>
    <property type="match status" value="1"/>
</dbReference>
<sequence length="383" mass="39432">MRLATASTTARASMSICCMASIAASGRDDRLRAVRARHASGTPMRGLGSSVWMARSMGSRAKRDGWPRDQRARRPAPVPSRPVLRGRSAMIALLALAAVLVTLLLSAVTAGAVAVRGMASPARAVVGPPPEGIGARAVTVPSATGQALAGWYAPGRPGQGAVLLLHGIRADRRMLASRMVLLARAGMAVLAVDFRAHGESPGRSITFGHLEARDAEGALAWLRAAAPGERVGAVGISLGGAALLLASRTAPVDAMVLESVFPDIRAAVVNRLAVALGARLGHAVAPAFLAIGTGLTGLRPADLRPIEALARYPGPVLVASGARDRATTPSETRALHAAAPGPKELWLVDGAGHVDLAGAAASDYEERVPAFLARHLHRNLPCA</sequence>
<evidence type="ECO:0000256" key="1">
    <source>
        <dbReference type="SAM" id="MobiDB-lite"/>
    </source>
</evidence>
<keyword evidence="2" id="KW-0812">Transmembrane</keyword>
<dbReference type="InterPro" id="IPR029058">
    <property type="entry name" value="AB_hydrolase_fold"/>
</dbReference>
<proteinExistence type="predicted"/>
<feature type="transmembrane region" description="Helical" evidence="2">
    <location>
        <begin position="91"/>
        <end position="115"/>
    </location>
</feature>
<dbReference type="OrthoDB" id="9798884at2"/>
<dbReference type="PANTHER" id="PTHR43358:SF4">
    <property type="entry name" value="ALPHA_BETA HYDROLASE FOLD-1 DOMAIN-CONTAINING PROTEIN"/>
    <property type="match status" value="1"/>
</dbReference>
<evidence type="ECO:0000313" key="5">
    <source>
        <dbReference type="Proteomes" id="UP000289411"/>
    </source>
</evidence>
<dbReference type="AlphaFoldDB" id="A0A4Q2RMA3"/>
<protein>
    <submittedName>
        <fullName evidence="4">Alpha/beta fold hydrolase</fullName>
    </submittedName>
</protein>
<comment type="caution">
    <text evidence="4">The sequence shown here is derived from an EMBL/GenBank/DDBJ whole genome shotgun (WGS) entry which is preliminary data.</text>
</comment>
<dbReference type="GO" id="GO:0016787">
    <property type="term" value="F:hydrolase activity"/>
    <property type="evidence" value="ECO:0007669"/>
    <property type="project" value="UniProtKB-KW"/>
</dbReference>
<dbReference type="EMBL" id="QYBC01000001">
    <property type="protein sequence ID" value="RYB07991.1"/>
    <property type="molecule type" value="Genomic_DNA"/>
</dbReference>
<keyword evidence="5" id="KW-1185">Reference proteome</keyword>
<feature type="domain" description="Serine aminopeptidase S33" evidence="3">
    <location>
        <begin position="159"/>
        <end position="283"/>
    </location>
</feature>
<keyword evidence="4" id="KW-0378">Hydrolase</keyword>
<reference evidence="4 5" key="2">
    <citation type="submission" date="2019-02" db="EMBL/GenBank/DDBJ databases">
        <title>'Lichenibacterium ramalinii' gen. nov. sp. nov., 'Lichenibacterium minor' gen. nov. sp. nov.</title>
        <authorList>
            <person name="Pankratov T."/>
        </authorList>
    </citation>
    <scope>NUCLEOTIDE SEQUENCE [LARGE SCALE GENOMIC DNA]</scope>
    <source>
        <strain evidence="4 5">RmlP001</strain>
    </source>
</reference>
<evidence type="ECO:0000256" key="2">
    <source>
        <dbReference type="SAM" id="Phobius"/>
    </source>
</evidence>
<keyword evidence="2" id="KW-0472">Membrane</keyword>
<accession>A0A4Q2RMA3</accession>